<dbReference type="InterPro" id="IPR050251">
    <property type="entry name" value="HpcH-HpaI_aldolase"/>
</dbReference>
<dbReference type="GO" id="GO:0005737">
    <property type="term" value="C:cytoplasm"/>
    <property type="evidence" value="ECO:0007669"/>
    <property type="project" value="TreeGrafter"/>
</dbReference>
<feature type="domain" description="HpcH/HpaI aldolase/citrate lyase" evidence="4">
    <location>
        <begin position="101"/>
        <end position="319"/>
    </location>
</feature>
<evidence type="ECO:0000256" key="3">
    <source>
        <dbReference type="ARBA" id="ARBA00023239"/>
    </source>
</evidence>
<keyword evidence="6" id="KW-1185">Reference proteome</keyword>
<evidence type="ECO:0000256" key="2">
    <source>
        <dbReference type="ARBA" id="ARBA00022723"/>
    </source>
</evidence>
<evidence type="ECO:0000313" key="6">
    <source>
        <dbReference type="Proteomes" id="UP000679848"/>
    </source>
</evidence>
<dbReference type="InterPro" id="IPR040442">
    <property type="entry name" value="Pyrv_kinase-like_dom_sf"/>
</dbReference>
<comment type="similarity">
    <text evidence="1">Belongs to the HpcH/HpaI aldolase family.</text>
</comment>
<evidence type="ECO:0000256" key="1">
    <source>
        <dbReference type="ARBA" id="ARBA00005568"/>
    </source>
</evidence>
<dbReference type="Proteomes" id="UP000679848">
    <property type="component" value="Chromosome"/>
</dbReference>
<dbReference type="RefSeq" id="WP_213543066.1">
    <property type="nucleotide sequence ID" value="NZ_AP023420.1"/>
</dbReference>
<dbReference type="GO" id="GO:0016832">
    <property type="term" value="F:aldehyde-lyase activity"/>
    <property type="evidence" value="ECO:0007669"/>
    <property type="project" value="TreeGrafter"/>
</dbReference>
<organism evidence="5 6">
    <name type="scientific">Pusillibacter faecalis</name>
    <dbReference type="NCBI Taxonomy" id="2714358"/>
    <lineage>
        <taxon>Bacteria</taxon>
        <taxon>Bacillati</taxon>
        <taxon>Bacillota</taxon>
        <taxon>Clostridia</taxon>
        <taxon>Eubacteriales</taxon>
        <taxon>Oscillospiraceae</taxon>
        <taxon>Pusillibacter</taxon>
    </lineage>
</organism>
<dbReference type="PANTHER" id="PTHR30502:SF0">
    <property type="entry name" value="PHOSPHOENOLPYRUVATE CARBOXYLASE FAMILY PROTEIN"/>
    <property type="match status" value="1"/>
</dbReference>
<sequence length="347" mass="37874">MQNILTQSDIRAYHQRGVKVITLPEAPLLTDCARDELKRLGMQVLVDNGAGMAAQPIFAPAGPASVPQSPSGGYGNAGVPDFSKPIRAPFREAICSDRKLIGTFVATPHPIMTEYLGHFGFDFLCIDAEHNAIHLAELQKMLQGLQASRVTYGMVRVPTLSYEHVSGALDIGADALLIPQIRTADDIKRLREYSQYPPIGRRGAGPSRLWEYGDTIGALADQQNRNYTTNIVVQLETVSAVENIDAILKEAADFVDMLFIGPGDLSMDMGIFGQNSNPKLVNTVMMMREKTRAAGKRLGIFAANFQAAQGWYEKGFDMTIINSELALMGSIISKDMKTLRSAIGEPL</sequence>
<dbReference type="PANTHER" id="PTHR30502">
    <property type="entry name" value="2-KETO-3-DEOXY-L-RHAMNONATE ALDOLASE"/>
    <property type="match status" value="1"/>
</dbReference>
<evidence type="ECO:0000259" key="4">
    <source>
        <dbReference type="Pfam" id="PF03328"/>
    </source>
</evidence>
<dbReference type="EMBL" id="AP023420">
    <property type="protein sequence ID" value="BCK84260.1"/>
    <property type="molecule type" value="Genomic_DNA"/>
</dbReference>
<protein>
    <recommendedName>
        <fullName evidence="4">HpcH/HpaI aldolase/citrate lyase domain-containing protein</fullName>
    </recommendedName>
</protein>
<dbReference type="SUPFAM" id="SSF51621">
    <property type="entry name" value="Phosphoenolpyruvate/pyruvate domain"/>
    <property type="match status" value="1"/>
</dbReference>
<name>A0A810Q7X3_9FIRM</name>
<dbReference type="Gene3D" id="3.20.20.60">
    <property type="entry name" value="Phosphoenolpyruvate-binding domains"/>
    <property type="match status" value="1"/>
</dbReference>
<dbReference type="InterPro" id="IPR005000">
    <property type="entry name" value="Aldolase/citrate-lyase_domain"/>
</dbReference>
<keyword evidence="3" id="KW-0456">Lyase</keyword>
<dbReference type="Pfam" id="PF03328">
    <property type="entry name" value="HpcH_HpaI"/>
    <property type="match status" value="1"/>
</dbReference>
<gene>
    <name evidence="5" type="ORF">MM59RIKEN_15790</name>
</gene>
<reference evidence="5" key="1">
    <citation type="submission" date="2020-09" db="EMBL/GenBank/DDBJ databases">
        <title>New species isolated from human feces.</title>
        <authorList>
            <person name="Kitahara M."/>
            <person name="Shigeno Y."/>
            <person name="Shime M."/>
            <person name="Matsumoto Y."/>
            <person name="Nakamura S."/>
            <person name="Motooka D."/>
            <person name="Fukuoka S."/>
            <person name="Nishikawa H."/>
            <person name="Benno Y."/>
        </authorList>
    </citation>
    <scope>NUCLEOTIDE SEQUENCE</scope>
    <source>
        <strain evidence="5">MM59</strain>
    </source>
</reference>
<dbReference type="AlphaFoldDB" id="A0A810Q7X3"/>
<keyword evidence="2" id="KW-0479">Metal-binding</keyword>
<accession>A0A810Q7X3</accession>
<dbReference type="KEGG" id="pfaa:MM59RIKEN_15790"/>
<dbReference type="GO" id="GO:0046872">
    <property type="term" value="F:metal ion binding"/>
    <property type="evidence" value="ECO:0007669"/>
    <property type="project" value="UniProtKB-KW"/>
</dbReference>
<proteinExistence type="inferred from homology"/>
<dbReference type="InterPro" id="IPR015813">
    <property type="entry name" value="Pyrv/PenolPyrv_kinase-like_dom"/>
</dbReference>
<evidence type="ECO:0000313" key="5">
    <source>
        <dbReference type="EMBL" id="BCK84260.1"/>
    </source>
</evidence>